<organism evidence="1 2">
    <name type="scientific">Patella caerulea</name>
    <name type="common">Rayed Mediterranean limpet</name>
    <dbReference type="NCBI Taxonomy" id="87958"/>
    <lineage>
        <taxon>Eukaryota</taxon>
        <taxon>Metazoa</taxon>
        <taxon>Spiralia</taxon>
        <taxon>Lophotrochozoa</taxon>
        <taxon>Mollusca</taxon>
        <taxon>Gastropoda</taxon>
        <taxon>Patellogastropoda</taxon>
        <taxon>Patelloidea</taxon>
        <taxon>Patellidae</taxon>
        <taxon>Patella</taxon>
    </lineage>
</organism>
<accession>A0AAN8KC80</accession>
<dbReference type="EMBL" id="JAZGQO010000001">
    <property type="protein sequence ID" value="KAK6195210.1"/>
    <property type="molecule type" value="Genomic_DNA"/>
</dbReference>
<name>A0AAN8KC80_PATCE</name>
<evidence type="ECO:0000313" key="2">
    <source>
        <dbReference type="Proteomes" id="UP001347796"/>
    </source>
</evidence>
<evidence type="ECO:0000313" key="1">
    <source>
        <dbReference type="EMBL" id="KAK6195210.1"/>
    </source>
</evidence>
<gene>
    <name evidence="1" type="ORF">SNE40_000684</name>
</gene>
<keyword evidence="2" id="KW-1185">Reference proteome</keyword>
<protein>
    <submittedName>
        <fullName evidence="1">Uncharacterized protein</fullName>
    </submittedName>
</protein>
<sequence>MDDNCRLLAFDNDFKFLNELKLFLRSTLQKYSQGKLEWTEDELRAGVHTVLADGRNVRIVLPKNKAETLKLIDHVVLTNQEQDIKSSTGQGVVDNGKCLNFVGFIGFSRPQKETSEEFTKKLWDFDRELIGELPRQKYIIAYVTGEREHGGNWGNLVLCNSPEAIEEWKAFHYHSRAITEISPQAYTHIRIHRGTLQEGLASDKFRVTQTIFLDYGAKCTGKFVSRKVEIWTTGESSDYLETEQ</sequence>
<dbReference type="Proteomes" id="UP001347796">
    <property type="component" value="Unassembled WGS sequence"/>
</dbReference>
<reference evidence="1 2" key="1">
    <citation type="submission" date="2024-01" db="EMBL/GenBank/DDBJ databases">
        <title>The genome of the rayed Mediterranean limpet Patella caerulea (Linnaeus, 1758).</title>
        <authorList>
            <person name="Anh-Thu Weber A."/>
            <person name="Halstead-Nussloch G."/>
        </authorList>
    </citation>
    <scope>NUCLEOTIDE SEQUENCE [LARGE SCALE GENOMIC DNA]</scope>
    <source>
        <strain evidence="1">AATW-2023a</strain>
        <tissue evidence="1">Whole specimen</tissue>
    </source>
</reference>
<comment type="caution">
    <text evidence="1">The sequence shown here is derived from an EMBL/GenBank/DDBJ whole genome shotgun (WGS) entry which is preliminary data.</text>
</comment>
<proteinExistence type="predicted"/>
<dbReference type="AlphaFoldDB" id="A0AAN8KC80"/>